<dbReference type="AlphaFoldDB" id="A0A5E8AL15"/>
<dbReference type="PANTHER" id="PTHR35803:SF2">
    <property type="entry name" value="RETAINING ALPHA-GALACTOSIDASE"/>
    <property type="match status" value="1"/>
</dbReference>
<keyword evidence="2" id="KW-0326">Glycosidase</keyword>
<dbReference type="InterPro" id="IPR029486">
    <property type="entry name" value="GH97_N"/>
</dbReference>
<dbReference type="Proteomes" id="UP000326857">
    <property type="component" value="Unassembled WGS sequence"/>
</dbReference>
<protein>
    <recommendedName>
        <fullName evidence="8">Alpha-glucosidase</fullName>
    </recommendedName>
</protein>
<dbReference type="InterPro" id="IPR019563">
    <property type="entry name" value="GH97_catalytic"/>
</dbReference>
<evidence type="ECO:0000313" key="7">
    <source>
        <dbReference type="Proteomes" id="UP000326857"/>
    </source>
</evidence>
<evidence type="ECO:0000259" key="4">
    <source>
        <dbReference type="Pfam" id="PF14508"/>
    </source>
</evidence>
<dbReference type="GO" id="GO:0016798">
    <property type="term" value="F:hydrolase activity, acting on glycosyl bonds"/>
    <property type="evidence" value="ECO:0007669"/>
    <property type="project" value="UniProtKB-KW"/>
</dbReference>
<evidence type="ECO:0000313" key="6">
    <source>
        <dbReference type="EMBL" id="VVT30328.1"/>
    </source>
</evidence>
<dbReference type="Pfam" id="PF14509">
    <property type="entry name" value="GH97_C"/>
    <property type="match status" value="1"/>
</dbReference>
<proteinExistence type="predicted"/>
<name>A0A5E8AL15_9SPHN</name>
<dbReference type="Gene3D" id="3.20.20.70">
    <property type="entry name" value="Aldolase class I"/>
    <property type="match status" value="1"/>
</dbReference>
<dbReference type="Gene3D" id="2.60.40.1180">
    <property type="entry name" value="Golgi alpha-mannosidase II"/>
    <property type="match status" value="1"/>
</dbReference>
<dbReference type="PROSITE" id="PS51257">
    <property type="entry name" value="PROKAR_LIPOPROTEIN"/>
    <property type="match status" value="1"/>
</dbReference>
<reference evidence="6 7" key="1">
    <citation type="submission" date="2019-09" db="EMBL/GenBank/DDBJ databases">
        <authorList>
            <person name="Dittami M. S."/>
        </authorList>
    </citation>
    <scope>NUCLEOTIDE SEQUENCE [LARGE SCALE GENOMIC DNA]</scope>
    <source>
        <strain evidence="6">SPHINGO391</strain>
    </source>
</reference>
<dbReference type="SUPFAM" id="SSF51445">
    <property type="entry name" value="(Trans)glycosidases"/>
    <property type="match status" value="1"/>
</dbReference>
<dbReference type="InterPro" id="IPR013780">
    <property type="entry name" value="Glyco_hydro_b"/>
</dbReference>
<gene>
    <name evidence="6" type="ORF">SPHINGO391_520002</name>
</gene>
<feature type="domain" description="Glycosyl-hydrolase 97 catalytic" evidence="3">
    <location>
        <begin position="294"/>
        <end position="452"/>
    </location>
</feature>
<dbReference type="Gene3D" id="2.70.98.10">
    <property type="match status" value="1"/>
</dbReference>
<evidence type="ECO:0000256" key="2">
    <source>
        <dbReference type="ARBA" id="ARBA00023295"/>
    </source>
</evidence>
<sequence>MFKKSISVATLPVCMVVASCHKAPSATPLAVRSPDGRTEIVAGRLKSGSLAVRIRHDGRDVIAPSEVGLVPDGDAYGSFAVEGSQPIASANVGEASHGELLVKARERGGSKRALLLRLRAYDQGAAFRLELPPEPREGNIRLAAETTALRFPRDYACLAVRHAKYLNSHEGDYAPVRASALQPDAFYDLPLSCATGRGGETIAITESGVENYPGAYLVKGQSLGVALRLTPLPAADHVAAILPRRQGLRTGWRTVLIADRPEQMIASTLVHDLAAPSRIAHAGWIKPGKASWGWWAGVKTSGVSDAGFNNPTYRHYIDFAARFGLPYFVIDWGWAARPNGDKSLADVTRFRPGVDIPALSRYAAARGVRLWLWTNWDAIGRDMDHVFALYERWGIAGIKVDYVYRQDQIAIGYYHRLLAAAARHHLMVNIHGAPVPRGVERTYPNLMTEEGVMGAEYNKWSRNVTAGYNVRLAYSRAIVGPMDYTPGGFRNMTPTAFKVRHTLPQVMTTRAQQLAMFVVYPSPLQSLADAPSAYVDAAGHLAPGSGFLRLVPASWDETHGITGEWGRWVAVARRSGKLWFVGIMGDEQRRIVTIPFDFLGSGHWHMRAWIDGRKPTDTAGHSGTIRAGTKLRVPLAPSGGAVMILDPV</sequence>
<dbReference type="InterPro" id="IPR017853">
    <property type="entry name" value="GH"/>
</dbReference>
<evidence type="ECO:0000256" key="1">
    <source>
        <dbReference type="ARBA" id="ARBA00022801"/>
    </source>
</evidence>
<dbReference type="InterPro" id="IPR014718">
    <property type="entry name" value="GH-type_carb-bd"/>
</dbReference>
<feature type="domain" description="Glycosyl-hydrolase 97 N-terminal" evidence="4">
    <location>
        <begin position="31"/>
        <end position="276"/>
    </location>
</feature>
<accession>A0A5E8AL15</accession>
<dbReference type="Pfam" id="PF14508">
    <property type="entry name" value="GH97_N"/>
    <property type="match status" value="1"/>
</dbReference>
<evidence type="ECO:0000259" key="3">
    <source>
        <dbReference type="Pfam" id="PF10566"/>
    </source>
</evidence>
<dbReference type="Pfam" id="PF10566">
    <property type="entry name" value="Glyco_hydro_97"/>
    <property type="match status" value="1"/>
</dbReference>
<dbReference type="InterPro" id="IPR013785">
    <property type="entry name" value="Aldolase_TIM"/>
</dbReference>
<dbReference type="RefSeq" id="WP_151992003.1">
    <property type="nucleotide sequence ID" value="NZ_LR701528.1"/>
</dbReference>
<feature type="domain" description="Glycosyl-hydrolase 97 C-terminal oligomerisation" evidence="5">
    <location>
        <begin position="554"/>
        <end position="645"/>
    </location>
</feature>
<dbReference type="InterPro" id="IPR052720">
    <property type="entry name" value="Glycosyl_hydrolase_97"/>
</dbReference>
<evidence type="ECO:0000259" key="5">
    <source>
        <dbReference type="Pfam" id="PF14509"/>
    </source>
</evidence>
<keyword evidence="1" id="KW-0378">Hydrolase</keyword>
<organism evidence="6 7">
    <name type="scientific">Sphingomonas aurantiaca</name>
    <dbReference type="NCBI Taxonomy" id="185949"/>
    <lineage>
        <taxon>Bacteria</taxon>
        <taxon>Pseudomonadati</taxon>
        <taxon>Pseudomonadota</taxon>
        <taxon>Alphaproteobacteria</taxon>
        <taxon>Sphingomonadales</taxon>
        <taxon>Sphingomonadaceae</taxon>
        <taxon>Sphingomonas</taxon>
    </lineage>
</organism>
<dbReference type="PANTHER" id="PTHR35803">
    <property type="entry name" value="GLUCAN 1,4-ALPHA-GLUCOSIDASE SUSB-RELATED"/>
    <property type="match status" value="1"/>
</dbReference>
<evidence type="ECO:0008006" key="8">
    <source>
        <dbReference type="Google" id="ProtNLM"/>
    </source>
</evidence>
<dbReference type="InterPro" id="IPR029483">
    <property type="entry name" value="GH97_C"/>
</dbReference>
<dbReference type="EMBL" id="CABVLI010000048">
    <property type="protein sequence ID" value="VVT30328.1"/>
    <property type="molecule type" value="Genomic_DNA"/>
</dbReference>
<dbReference type="GO" id="GO:0030246">
    <property type="term" value="F:carbohydrate binding"/>
    <property type="evidence" value="ECO:0007669"/>
    <property type="project" value="InterPro"/>
</dbReference>